<feature type="transmembrane region" description="Helical" evidence="2">
    <location>
        <begin position="104"/>
        <end position="121"/>
    </location>
</feature>
<evidence type="ECO:0000313" key="3">
    <source>
        <dbReference type="EMBL" id="SKA38078.1"/>
    </source>
</evidence>
<dbReference type="STRING" id="225324.SAMN02745126_06003"/>
<keyword evidence="2" id="KW-0472">Membrane</keyword>
<feature type="coiled-coil region" evidence="1">
    <location>
        <begin position="11"/>
        <end position="38"/>
    </location>
</feature>
<dbReference type="Proteomes" id="UP000190092">
    <property type="component" value="Unassembled WGS sequence"/>
</dbReference>
<protein>
    <recommendedName>
        <fullName evidence="5">Membrane-anchored ribosome-binding protein, inhibits growth in stationary phase, ElaB/YqjD/DUF883 family</fullName>
    </recommendedName>
</protein>
<keyword evidence="4" id="KW-1185">Reference proteome</keyword>
<gene>
    <name evidence="3" type="ORF">SAMN02745126_06003</name>
</gene>
<dbReference type="EMBL" id="FUWJ01000015">
    <property type="protein sequence ID" value="SKA38078.1"/>
    <property type="molecule type" value="Genomic_DNA"/>
</dbReference>
<organism evidence="3 4">
    <name type="scientific">Enhydrobacter aerosaccus</name>
    <dbReference type="NCBI Taxonomy" id="225324"/>
    <lineage>
        <taxon>Bacteria</taxon>
        <taxon>Pseudomonadati</taxon>
        <taxon>Pseudomonadota</taxon>
        <taxon>Alphaproteobacteria</taxon>
        <taxon>Hyphomicrobiales</taxon>
        <taxon>Enhydrobacter</taxon>
    </lineage>
</organism>
<dbReference type="RefSeq" id="WP_085937743.1">
    <property type="nucleotide sequence ID" value="NZ_FUWJ01000015.1"/>
</dbReference>
<evidence type="ECO:0008006" key="5">
    <source>
        <dbReference type="Google" id="ProtNLM"/>
    </source>
</evidence>
<keyword evidence="2" id="KW-1133">Transmembrane helix</keyword>
<evidence type="ECO:0000313" key="4">
    <source>
        <dbReference type="Proteomes" id="UP000190092"/>
    </source>
</evidence>
<name>A0A1T4TD34_9HYPH</name>
<reference evidence="4" key="1">
    <citation type="submission" date="2017-02" db="EMBL/GenBank/DDBJ databases">
        <authorList>
            <person name="Varghese N."/>
            <person name="Submissions S."/>
        </authorList>
    </citation>
    <scope>NUCLEOTIDE SEQUENCE [LARGE SCALE GENOMIC DNA]</scope>
    <source>
        <strain evidence="4">ATCC 27094</strain>
    </source>
</reference>
<accession>A0A1T4TD34</accession>
<evidence type="ECO:0000256" key="1">
    <source>
        <dbReference type="SAM" id="Coils"/>
    </source>
</evidence>
<evidence type="ECO:0000256" key="2">
    <source>
        <dbReference type="SAM" id="Phobius"/>
    </source>
</evidence>
<keyword evidence="2" id="KW-0812">Transmembrane</keyword>
<proteinExistence type="predicted"/>
<dbReference type="OrthoDB" id="7375946at2"/>
<keyword evidence="1" id="KW-0175">Coiled coil</keyword>
<sequence length="124" mass="13255">MRANGLAGQSSKDLVKEINALKAQLQKLSTALEAEASDGVSRAMSTIEGKSKQAIDNAIQAAQEFVDEYGDSARETMEALARKSAELRDKAKDSLVDNVQNRPVGTLAAIVGIGFLAGYLCRRQ</sequence>
<dbReference type="AlphaFoldDB" id="A0A1T4TD34"/>